<proteinExistence type="predicted"/>
<name>A0A563E1S0_9MICO</name>
<dbReference type="AlphaFoldDB" id="A0A563E1S0"/>
<accession>A0A563E1S0</accession>
<dbReference type="EMBL" id="VCQV01000012">
    <property type="protein sequence ID" value="TWP36355.1"/>
    <property type="molecule type" value="Genomic_DNA"/>
</dbReference>
<dbReference type="Proteomes" id="UP000320244">
    <property type="component" value="Unassembled WGS sequence"/>
</dbReference>
<dbReference type="OrthoDB" id="9763949at2"/>
<keyword evidence="2" id="KW-1185">Reference proteome</keyword>
<reference evidence="1 2" key="1">
    <citation type="submission" date="2019-05" db="EMBL/GenBank/DDBJ databases">
        <authorList>
            <person name="Lee S.D."/>
        </authorList>
    </citation>
    <scope>NUCLEOTIDE SEQUENCE [LARGE SCALE GENOMIC DNA]</scope>
    <source>
        <strain evidence="1 2">C5-26</strain>
    </source>
</reference>
<organism evidence="1 2">
    <name type="scientific">Leekyejoonella antrihumi</name>
    <dbReference type="NCBI Taxonomy" id="1660198"/>
    <lineage>
        <taxon>Bacteria</taxon>
        <taxon>Bacillati</taxon>
        <taxon>Actinomycetota</taxon>
        <taxon>Actinomycetes</taxon>
        <taxon>Micrococcales</taxon>
        <taxon>Dermacoccaceae</taxon>
        <taxon>Leekyejoonella</taxon>
    </lineage>
</organism>
<dbReference type="Gene3D" id="3.30.420.40">
    <property type="match status" value="1"/>
</dbReference>
<reference evidence="1 2" key="2">
    <citation type="submission" date="2019-08" db="EMBL/GenBank/DDBJ databases">
        <title>Jejuicoccus antrihumi gen. nov., sp. nov., a new member of the family Dermacoccaceae isolated from a cave.</title>
        <authorList>
            <person name="Schumann P."/>
            <person name="Kim I.S."/>
        </authorList>
    </citation>
    <scope>NUCLEOTIDE SEQUENCE [LARGE SCALE GENOMIC DNA]</scope>
    <source>
        <strain evidence="1 2">C5-26</strain>
    </source>
</reference>
<evidence type="ECO:0000313" key="1">
    <source>
        <dbReference type="EMBL" id="TWP36355.1"/>
    </source>
</evidence>
<sequence>MIVIGSISGTSMDGIDVAAVEFVGGTCRASSAPSPRELEDLTEPGLIATSAFSFVTAWKEFILRDDLPDRESGAVK</sequence>
<comment type="caution">
    <text evidence="1">The sequence shown here is derived from an EMBL/GenBank/DDBJ whole genome shotgun (WGS) entry which is preliminary data.</text>
</comment>
<gene>
    <name evidence="1" type="ORF">FGL98_10345</name>
</gene>
<evidence type="ECO:0000313" key="2">
    <source>
        <dbReference type="Proteomes" id="UP000320244"/>
    </source>
</evidence>
<dbReference type="RefSeq" id="WP_146316689.1">
    <property type="nucleotide sequence ID" value="NZ_VCQV01000012.1"/>
</dbReference>
<protein>
    <submittedName>
        <fullName evidence="1">Uncharacterized protein</fullName>
    </submittedName>
</protein>